<proteinExistence type="predicted"/>
<evidence type="ECO:0000313" key="4">
    <source>
        <dbReference type="EMBL" id="GAA6411734.1"/>
    </source>
</evidence>
<comment type="caution">
    <text evidence="4">The sequence shown here is derived from an EMBL/GenBank/DDBJ whole genome shotgun (WGS) entry which is preliminary data.</text>
</comment>
<evidence type="ECO:0000313" key="5">
    <source>
        <dbReference type="Proteomes" id="UP001600943"/>
    </source>
</evidence>
<feature type="chain" id="PRO_5045912022" evidence="3">
    <location>
        <begin position="28"/>
        <end position="757"/>
    </location>
</feature>
<feature type="compositionally biased region" description="Polar residues" evidence="1">
    <location>
        <begin position="562"/>
        <end position="583"/>
    </location>
</feature>
<protein>
    <submittedName>
        <fullName evidence="4">Uncharacterized protein</fullName>
    </submittedName>
</protein>
<name>A0ABQ0BJW9_9FIRM</name>
<organism evidence="4 5">
    <name type="scientific">Blautia hominis</name>
    <dbReference type="NCBI Taxonomy" id="2025493"/>
    <lineage>
        <taxon>Bacteria</taxon>
        <taxon>Bacillati</taxon>
        <taxon>Bacillota</taxon>
        <taxon>Clostridia</taxon>
        <taxon>Lachnospirales</taxon>
        <taxon>Lachnospiraceae</taxon>
        <taxon>Blautia</taxon>
    </lineage>
</organism>
<sequence length="757" mass="81428">MKTEKALFFTIPFLLFLLTVSSCPAYASENVETYYCSTAEELYETLTLHPGGTIFLTDTIEWNFSVNTITVPAATVIQMGEYGICVQENGYLEMDGPVSFYGSGSRMPLFLVEGYLFTSPETTITASGEGCTAVQITGKGKWDSDLTTVTACGENAITVIYDDGPDTVLSLTQITSQGTGAQSLYTERPLEAVLCSITSEGGSAASGTSPITMTGCRVTPQSPEYLIYDCNVSLYDRILENYGFSYPIGTAGGAINRSSLAYYFTSDNDLEFTYDIPVSFDGVADLYTEAGEYSLTSTPIVPDWFPVSLPPLELSIHIIAPDQPYLTAAYELMDSIGIQFFSEITDAHSLSLYYSDDNGKTWQDIMELPGSYTYSLGAQIIGLPQDKDYLFYLDVQGGSMEGVSNILRFSYGRIDIDGGGDNDGGDRTDQDLPPYEQDPPDSGPEPGTNTPDPENGSHLPENPSTEANTIPPKNSASDAEKLSPEGSDPGAGTTAPESSDPDAGTRSPEDSDSDTGIRSPETSGPGAGTRSPETSASGAGLTAPGNTSSGAEKDSPKDTGSDQETATSDQTSEPLLEQVSETSTTISGIRLRLLLQTNPDTVLFEKDGITVEIPSAFLASLDLPDDAFLKISIRRTDSTSFSLSVNVDGRELHELEETTITMPFSPSGDWKEKQLTLIHTDTGNKNAVQYMSVQGRVSSNIYETGTYTLQEPNGQLPGRLTKQETVCILLLLTAVILCTAAAAVLLLRKRRLYHEKF</sequence>
<feature type="compositionally biased region" description="Basic and acidic residues" evidence="1">
    <location>
        <begin position="551"/>
        <end position="560"/>
    </location>
</feature>
<feature type="signal peptide" evidence="3">
    <location>
        <begin position="1"/>
        <end position="27"/>
    </location>
</feature>
<reference evidence="4 5" key="1">
    <citation type="submission" date="2024-04" db="EMBL/GenBank/DDBJ databases">
        <title>Defined microbial consortia suppress multidrug-resistant proinflammatory Enterobacteriaceae via ecological control.</title>
        <authorList>
            <person name="Furuichi M."/>
            <person name="Kawaguchi T."/>
            <person name="Pust M."/>
            <person name="Yasuma K."/>
            <person name="Plichta D."/>
            <person name="Hasegawa N."/>
            <person name="Ohya T."/>
            <person name="Bhattarai S."/>
            <person name="Sasajima S."/>
            <person name="Aoto Y."/>
            <person name="Tuganbaev T."/>
            <person name="Yaginuma M."/>
            <person name="Ueda M."/>
            <person name="Okahashi N."/>
            <person name="Amafuji K."/>
            <person name="Kiridooshi Y."/>
            <person name="Sugita K."/>
            <person name="Strazar M."/>
            <person name="Skelly A."/>
            <person name="Suda W."/>
            <person name="Hattori M."/>
            <person name="Nakamoto N."/>
            <person name="Caballero S."/>
            <person name="Norman J."/>
            <person name="Olle B."/>
            <person name="Tanoue T."/>
            <person name="Arita M."/>
            <person name="Bucci V."/>
            <person name="Atarashi K."/>
            <person name="Xavier R."/>
            <person name="Honda K."/>
        </authorList>
    </citation>
    <scope>NUCLEOTIDE SEQUENCE [LARGE SCALE GENOMIC DNA]</scope>
    <source>
        <strain evidence="5">k04-0078-D8-1</strain>
    </source>
</reference>
<evidence type="ECO:0000256" key="1">
    <source>
        <dbReference type="SAM" id="MobiDB-lite"/>
    </source>
</evidence>
<dbReference type="Proteomes" id="UP001600943">
    <property type="component" value="Unassembled WGS sequence"/>
</dbReference>
<dbReference type="EMBL" id="BAABYW010000002">
    <property type="protein sequence ID" value="GAA6411734.1"/>
    <property type="molecule type" value="Genomic_DNA"/>
</dbReference>
<keyword evidence="5" id="KW-1185">Reference proteome</keyword>
<keyword evidence="3" id="KW-0732">Signal</keyword>
<keyword evidence="2" id="KW-0472">Membrane</keyword>
<evidence type="ECO:0000256" key="3">
    <source>
        <dbReference type="SAM" id="SignalP"/>
    </source>
</evidence>
<accession>A0ABQ0BJW9</accession>
<gene>
    <name evidence="4" type="ORF">K040078D81_58510</name>
</gene>
<dbReference type="PROSITE" id="PS51257">
    <property type="entry name" value="PROKAR_LIPOPROTEIN"/>
    <property type="match status" value="1"/>
</dbReference>
<feature type="region of interest" description="Disordered" evidence="1">
    <location>
        <begin position="417"/>
        <end position="583"/>
    </location>
</feature>
<keyword evidence="2" id="KW-1133">Transmembrane helix</keyword>
<feature type="transmembrane region" description="Helical" evidence="2">
    <location>
        <begin position="728"/>
        <end position="747"/>
    </location>
</feature>
<keyword evidence="2" id="KW-0812">Transmembrane</keyword>
<evidence type="ECO:0000256" key="2">
    <source>
        <dbReference type="SAM" id="Phobius"/>
    </source>
</evidence>
<dbReference type="RefSeq" id="WP_390410375.1">
    <property type="nucleotide sequence ID" value="NZ_BAABYW010000002.1"/>
</dbReference>
<feature type="compositionally biased region" description="Polar residues" evidence="1">
    <location>
        <begin position="462"/>
        <end position="477"/>
    </location>
</feature>